<comment type="similarity">
    <text evidence="4 5">Belongs to the RlpA family.</text>
</comment>
<dbReference type="GO" id="GO:0009279">
    <property type="term" value="C:cell outer membrane"/>
    <property type="evidence" value="ECO:0007669"/>
    <property type="project" value="TreeGrafter"/>
</dbReference>
<dbReference type="InterPro" id="IPR012997">
    <property type="entry name" value="RplA"/>
</dbReference>
<feature type="domain" description="SPOR" evidence="7">
    <location>
        <begin position="219"/>
        <end position="298"/>
    </location>
</feature>
<dbReference type="SUPFAM" id="SSF50685">
    <property type="entry name" value="Barwin-like endoglucanases"/>
    <property type="match status" value="1"/>
</dbReference>
<dbReference type="InterPro" id="IPR009009">
    <property type="entry name" value="RlpA-like_DPBB"/>
</dbReference>
<dbReference type="PATRIC" id="fig|1172194.4.peg.2749"/>
<dbReference type="HAMAP" id="MF_02071">
    <property type="entry name" value="RlpA"/>
    <property type="match status" value="1"/>
</dbReference>
<dbReference type="AlphaFoldDB" id="I8T685"/>
<dbReference type="Pfam" id="PF03330">
    <property type="entry name" value="DPBB_1"/>
    <property type="match status" value="1"/>
</dbReference>
<dbReference type="CDD" id="cd22268">
    <property type="entry name" value="DPBB_RlpA-like"/>
    <property type="match status" value="1"/>
</dbReference>
<dbReference type="RefSeq" id="WP_007185781.1">
    <property type="nucleotide sequence ID" value="NZ_AKGD01000002.1"/>
</dbReference>
<accession>I8T685</accession>
<dbReference type="FunFam" id="2.40.40.10:FF:000003">
    <property type="entry name" value="Endolytic peptidoglycan transglycosylase RlpA"/>
    <property type="match status" value="1"/>
</dbReference>
<dbReference type="Gene3D" id="3.30.70.1070">
    <property type="entry name" value="Sporulation related repeat"/>
    <property type="match status" value="1"/>
</dbReference>
<keyword evidence="1 4" id="KW-0732">Signal</keyword>
<dbReference type="GO" id="GO:0008932">
    <property type="term" value="F:lytic endotransglycosylase activity"/>
    <property type="evidence" value="ECO:0007669"/>
    <property type="project" value="UniProtKB-UniRule"/>
</dbReference>
<dbReference type="NCBIfam" id="TIGR00413">
    <property type="entry name" value="rlpA"/>
    <property type="match status" value="1"/>
</dbReference>
<evidence type="ECO:0000256" key="1">
    <source>
        <dbReference type="ARBA" id="ARBA00022729"/>
    </source>
</evidence>
<protein>
    <recommendedName>
        <fullName evidence="4">Endolytic peptidoglycan transglycosylase RlpA</fullName>
        <ecNumber evidence="4">4.2.2.-</ecNumber>
    </recommendedName>
</protein>
<evidence type="ECO:0000259" key="7">
    <source>
        <dbReference type="PROSITE" id="PS51724"/>
    </source>
</evidence>
<proteinExistence type="inferred from homology"/>
<keyword evidence="3 4" id="KW-0961">Cell wall biogenesis/degradation</keyword>
<evidence type="ECO:0000313" key="8">
    <source>
        <dbReference type="EMBL" id="EIT69258.1"/>
    </source>
</evidence>
<evidence type="ECO:0000256" key="4">
    <source>
        <dbReference type="HAMAP-Rule" id="MF_02071"/>
    </source>
</evidence>
<organism evidence="8 9">
    <name type="scientific">Hydrocarboniphaga effusa AP103</name>
    <dbReference type="NCBI Taxonomy" id="1172194"/>
    <lineage>
        <taxon>Bacteria</taxon>
        <taxon>Pseudomonadati</taxon>
        <taxon>Pseudomonadota</taxon>
        <taxon>Gammaproteobacteria</taxon>
        <taxon>Nevskiales</taxon>
        <taxon>Nevskiaceae</taxon>
        <taxon>Hydrocarboniphaga</taxon>
    </lineage>
</organism>
<dbReference type="Proteomes" id="UP000003704">
    <property type="component" value="Unassembled WGS sequence"/>
</dbReference>
<gene>
    <name evidence="4" type="primary">rlpA</name>
    <name evidence="8" type="ORF">WQQ_28400</name>
</gene>
<dbReference type="Gene3D" id="2.40.40.10">
    <property type="entry name" value="RlpA-like domain"/>
    <property type="match status" value="1"/>
</dbReference>
<dbReference type="STRING" id="1172194.WQQ_28400"/>
<dbReference type="GO" id="GO:0000270">
    <property type="term" value="P:peptidoglycan metabolic process"/>
    <property type="evidence" value="ECO:0007669"/>
    <property type="project" value="UniProtKB-UniRule"/>
</dbReference>
<dbReference type="EC" id="4.2.2.-" evidence="4"/>
<keyword evidence="8" id="KW-0449">Lipoprotein</keyword>
<dbReference type="GO" id="GO:0071555">
    <property type="term" value="P:cell wall organization"/>
    <property type="evidence" value="ECO:0007669"/>
    <property type="project" value="UniProtKB-KW"/>
</dbReference>
<feature type="signal peptide" evidence="4">
    <location>
        <begin position="1"/>
        <end position="26"/>
    </location>
</feature>
<name>I8T685_9GAMM</name>
<evidence type="ECO:0000256" key="3">
    <source>
        <dbReference type="ARBA" id="ARBA00023316"/>
    </source>
</evidence>
<feature type="chain" id="PRO_5009991925" description="Endolytic peptidoglycan transglycosylase RlpA" evidence="4">
    <location>
        <begin position="27"/>
        <end position="298"/>
    </location>
</feature>
<reference evidence="8 9" key="1">
    <citation type="journal article" date="2012" name="J. Bacteriol.">
        <title>Genome Sequence of n-Alkane-Degrading Hydrocarboniphaga effusa Strain AP103T (ATCC BAA-332T).</title>
        <authorList>
            <person name="Chang H.K."/>
            <person name="Zylstra G.J."/>
            <person name="Chae J.C."/>
        </authorList>
    </citation>
    <scope>NUCLEOTIDE SEQUENCE [LARGE SCALE GENOMIC DNA]</scope>
    <source>
        <strain evidence="8 9">AP103</strain>
    </source>
</reference>
<dbReference type="Pfam" id="PF05036">
    <property type="entry name" value="SPOR"/>
    <property type="match status" value="1"/>
</dbReference>
<feature type="region of interest" description="Disordered" evidence="6">
    <location>
        <begin position="26"/>
        <end position="88"/>
    </location>
</feature>
<dbReference type="EMBL" id="AKGD01000002">
    <property type="protein sequence ID" value="EIT69258.1"/>
    <property type="molecule type" value="Genomic_DNA"/>
</dbReference>
<keyword evidence="9" id="KW-1185">Reference proteome</keyword>
<dbReference type="PANTHER" id="PTHR34183">
    <property type="entry name" value="ENDOLYTIC PEPTIDOGLYCAN TRANSGLYCOSYLASE RLPA"/>
    <property type="match status" value="1"/>
</dbReference>
<dbReference type="PROSITE" id="PS51724">
    <property type="entry name" value="SPOR"/>
    <property type="match status" value="1"/>
</dbReference>
<dbReference type="OrthoDB" id="9779128at2"/>
<evidence type="ECO:0000256" key="2">
    <source>
        <dbReference type="ARBA" id="ARBA00023239"/>
    </source>
</evidence>
<dbReference type="InterPro" id="IPR007730">
    <property type="entry name" value="SPOR-like_dom"/>
</dbReference>
<dbReference type="InterPro" id="IPR036680">
    <property type="entry name" value="SPOR-like_sf"/>
</dbReference>
<comment type="function">
    <text evidence="4">Lytic transglycosylase with a strong preference for naked glycan strands that lack stem peptides.</text>
</comment>
<evidence type="ECO:0000256" key="6">
    <source>
        <dbReference type="SAM" id="MobiDB-lite"/>
    </source>
</evidence>
<keyword evidence="2 4" id="KW-0456">Lyase</keyword>
<comment type="caution">
    <text evidence="8">The sequence shown here is derived from an EMBL/GenBank/DDBJ whole genome shotgun (WGS) entry which is preliminary data.</text>
</comment>
<sequence length="298" mass="32037" precursor="true">MPPAAFSRTLRNLSLLLSVLALGACAPGPTRQTTRPAPTKSRVVPAEPAKPPILVDGPPAKADIPPNLAELPDAVPQPEPKSRYGNPESYEVFGETYRPLDSARGFREMGLASWYGRKFQGRKTSSGEPFDMFKMTAAHKTLPLPTYARVTNLTNGKSVVVRINDRGPFHKERVIDLSYAAATKLDLLGGPAMVELEAIVPGEPLPPPVGTLEELAQPATASGSNYLQVGAYSDPVNANALLKEIHKIGLKNAEVRQGVFQDRPIHRVIVGPFADEPRLKAAKSRLGAGGFASIPVHY</sequence>
<dbReference type="InterPro" id="IPR036908">
    <property type="entry name" value="RlpA-like_sf"/>
</dbReference>
<dbReference type="PANTHER" id="PTHR34183:SF1">
    <property type="entry name" value="ENDOLYTIC PEPTIDOGLYCAN TRANSGLYCOSYLASE RLPA"/>
    <property type="match status" value="1"/>
</dbReference>
<dbReference type="InterPro" id="IPR034718">
    <property type="entry name" value="RlpA"/>
</dbReference>
<dbReference type="GO" id="GO:0042834">
    <property type="term" value="F:peptidoglycan binding"/>
    <property type="evidence" value="ECO:0007669"/>
    <property type="project" value="InterPro"/>
</dbReference>
<evidence type="ECO:0000256" key="5">
    <source>
        <dbReference type="RuleBase" id="RU003495"/>
    </source>
</evidence>
<evidence type="ECO:0000313" key="9">
    <source>
        <dbReference type="Proteomes" id="UP000003704"/>
    </source>
</evidence>
<dbReference type="SUPFAM" id="SSF110997">
    <property type="entry name" value="Sporulation related repeat"/>
    <property type="match status" value="1"/>
</dbReference>